<dbReference type="InterPro" id="IPR029058">
    <property type="entry name" value="AB_hydrolase_fold"/>
</dbReference>
<feature type="chain" id="PRO_5045779939" description="Esterase PHB depolymerase" evidence="1">
    <location>
        <begin position="21"/>
        <end position="332"/>
    </location>
</feature>
<evidence type="ECO:0000313" key="2">
    <source>
        <dbReference type="EMBL" id="WCT76355.1"/>
    </source>
</evidence>
<evidence type="ECO:0000313" key="3">
    <source>
        <dbReference type="Proteomes" id="UP001218231"/>
    </source>
</evidence>
<sequence length="332" mass="34604">MRMGRTAFFILLPFASMAAAADKLPALHADPARVSVSGLSSGAFMAVQYDVAFSGSVIGVGVVAGGPYNCAWVNLGGITTCMQGAPSGAASYGAASSFAAIGMVDPVANIAKQKVYLFSGTKDIVVRQSAMNAVRDFYTAARVPAANLRYVRNTPAGHAFLSGNFGSVCGANAAPFVNECKVGAQYYDQPGAILSHIYGPLRPKPATLSAQPIAFDQSEFAGATGSGMAPTGYVYVPAACRDGGGPCAVHVVFHGCLQSADLVGDAVYNRLGYNAWADANRIITLYPQVNKSTFPANPQGCWDWWGYSGLNFQTQSGAQLSAIHAMVQRLTS</sequence>
<dbReference type="PANTHER" id="PTHR42972:SF8">
    <property type="entry name" value="POLYHYDROXYBUTYRATE DEPOLYMERASE"/>
    <property type="match status" value="1"/>
</dbReference>
<name>A0ABY7TT09_9SPHN</name>
<accession>A0ABY7TT09</accession>
<dbReference type="Proteomes" id="UP001218231">
    <property type="component" value="Chromosome"/>
</dbReference>
<organism evidence="2 3">
    <name type="scientific">Novosphingobium humi</name>
    <dbReference type="NCBI Taxonomy" id="2282397"/>
    <lineage>
        <taxon>Bacteria</taxon>
        <taxon>Pseudomonadati</taxon>
        <taxon>Pseudomonadota</taxon>
        <taxon>Alphaproteobacteria</taxon>
        <taxon>Sphingomonadales</taxon>
        <taxon>Sphingomonadaceae</taxon>
        <taxon>Novosphingobium</taxon>
    </lineage>
</organism>
<dbReference type="SUPFAM" id="SSF53474">
    <property type="entry name" value="alpha/beta-Hydrolases"/>
    <property type="match status" value="1"/>
</dbReference>
<protein>
    <recommendedName>
        <fullName evidence="4">Esterase PHB depolymerase</fullName>
    </recommendedName>
</protein>
<keyword evidence="3" id="KW-1185">Reference proteome</keyword>
<gene>
    <name evidence="2" type="ORF">PQ457_10370</name>
</gene>
<dbReference type="RefSeq" id="WP_273616804.1">
    <property type="nucleotide sequence ID" value="NZ_CP117417.1"/>
</dbReference>
<evidence type="ECO:0000256" key="1">
    <source>
        <dbReference type="SAM" id="SignalP"/>
    </source>
</evidence>
<evidence type="ECO:0008006" key="4">
    <source>
        <dbReference type="Google" id="ProtNLM"/>
    </source>
</evidence>
<feature type="signal peptide" evidence="1">
    <location>
        <begin position="1"/>
        <end position="20"/>
    </location>
</feature>
<dbReference type="Gene3D" id="3.40.50.1820">
    <property type="entry name" value="alpha/beta hydrolase"/>
    <property type="match status" value="2"/>
</dbReference>
<proteinExistence type="predicted"/>
<dbReference type="EMBL" id="CP117417">
    <property type="protein sequence ID" value="WCT76355.1"/>
    <property type="molecule type" value="Genomic_DNA"/>
</dbReference>
<keyword evidence="1" id="KW-0732">Signal</keyword>
<reference evidence="2 3" key="1">
    <citation type="submission" date="2023-02" db="EMBL/GenBank/DDBJ databases">
        <title>Genome sequence of Novosphingobium humi KACC 19094.</title>
        <authorList>
            <person name="Kim S."/>
            <person name="Heo J."/>
            <person name="Kwon S.-W."/>
        </authorList>
    </citation>
    <scope>NUCLEOTIDE SEQUENCE [LARGE SCALE GENOMIC DNA]</scope>
    <source>
        <strain evidence="2 3">KACC 19094</strain>
    </source>
</reference>
<dbReference type="PANTHER" id="PTHR42972">
    <property type="entry name" value="TOL-PAL SYSTEM PROTEIN TOLB"/>
    <property type="match status" value="1"/>
</dbReference>